<reference evidence="3 5" key="2">
    <citation type="submission" date="2018-03" db="EMBL/GenBank/DDBJ databases">
        <authorList>
            <person name="Fogelqvist J."/>
        </authorList>
    </citation>
    <scope>NUCLEOTIDE SEQUENCE [LARGE SCALE GENOMIC DNA]</scope>
</reference>
<evidence type="ECO:0000313" key="2">
    <source>
        <dbReference type="EMBL" id="CEO96350.1"/>
    </source>
</evidence>
<name>A0A0G4IML8_PLABS</name>
<reference evidence="2 4" key="1">
    <citation type="submission" date="2015-02" db="EMBL/GenBank/DDBJ databases">
        <authorList>
            <person name="Chooi Y.-H."/>
        </authorList>
    </citation>
    <scope>NUCLEOTIDE SEQUENCE [LARGE SCALE GENOMIC DNA]</scope>
    <source>
        <strain evidence="2">E3</strain>
    </source>
</reference>
<proteinExistence type="predicted"/>
<keyword evidence="4" id="KW-1185">Reference proteome</keyword>
<keyword evidence="3" id="KW-0496">Mitochondrion</keyword>
<geneLocation type="mitochondrion" evidence="3"/>
<protein>
    <submittedName>
        <fullName evidence="2">Uncharacterized protein</fullName>
    </submittedName>
</protein>
<dbReference type="AlphaFoldDB" id="A0A0G4IML8"/>
<feature type="coiled-coil region" evidence="1">
    <location>
        <begin position="8"/>
        <end position="67"/>
    </location>
</feature>
<gene>
    <name evidence="2" type="ORF">PBRA_005021</name>
    <name evidence="3" type="ORF">PLBR_LOCUS6503</name>
</gene>
<evidence type="ECO:0000313" key="3">
    <source>
        <dbReference type="EMBL" id="SPQ99288.1"/>
    </source>
</evidence>
<evidence type="ECO:0000313" key="4">
    <source>
        <dbReference type="Proteomes" id="UP000039324"/>
    </source>
</evidence>
<accession>A0A0G4IML8</accession>
<evidence type="ECO:0000313" key="5">
    <source>
        <dbReference type="Proteomes" id="UP000290189"/>
    </source>
</evidence>
<evidence type="ECO:0000256" key="1">
    <source>
        <dbReference type="SAM" id="Coils"/>
    </source>
</evidence>
<dbReference type="Proteomes" id="UP000290189">
    <property type="component" value="Unassembled WGS sequence"/>
</dbReference>
<keyword evidence="1" id="KW-0175">Coiled coil</keyword>
<dbReference type="Proteomes" id="UP000039324">
    <property type="component" value="Unassembled WGS sequence"/>
</dbReference>
<dbReference type="EMBL" id="CDSF01000057">
    <property type="protein sequence ID" value="CEO96350.1"/>
    <property type="molecule type" value="Genomic_DNA"/>
</dbReference>
<sequence>MGGGDVQAAILAEEVAALEENHADQCEQWIAIISQLQVALADVYREKRQVEQRLAEHRRQIDEQASALKLAQFNARLAGERLAEHERLHASLVESNRVARQAVLDMTAEMQRERAKTAETRREQDEVIAGLQEKCQRLTRLEYPVRRTSTDRSTQCVTSVNVQPAPIVPGNVSYEAMKLQSTRQAQAVTKVIEQDNDRSKAMQDKFDEYLRETNALQAVVQTMDSRISRRLLNRSTIRSWLPSLQ</sequence>
<dbReference type="EMBL" id="OVEO01000011">
    <property type="protein sequence ID" value="SPQ99288.1"/>
    <property type="molecule type" value="Genomic_DNA"/>
</dbReference>
<organism evidence="2 4">
    <name type="scientific">Plasmodiophora brassicae</name>
    <name type="common">Clubroot disease agent</name>
    <dbReference type="NCBI Taxonomy" id="37360"/>
    <lineage>
        <taxon>Eukaryota</taxon>
        <taxon>Sar</taxon>
        <taxon>Rhizaria</taxon>
        <taxon>Endomyxa</taxon>
        <taxon>Phytomyxea</taxon>
        <taxon>Plasmodiophorida</taxon>
        <taxon>Plasmodiophoridae</taxon>
        <taxon>Plasmodiophora</taxon>
    </lineage>
</organism>